<dbReference type="InterPro" id="IPR027417">
    <property type="entry name" value="P-loop_NTPase"/>
</dbReference>
<dbReference type="SUPFAM" id="SSF52540">
    <property type="entry name" value="P-loop containing nucleoside triphosphate hydrolases"/>
    <property type="match status" value="1"/>
</dbReference>
<evidence type="ECO:0000256" key="3">
    <source>
        <dbReference type="HAMAP-Rule" id="MF_01488"/>
    </source>
</evidence>
<evidence type="ECO:0000256" key="4">
    <source>
        <dbReference type="SAM" id="MobiDB-lite"/>
    </source>
</evidence>
<proteinExistence type="inferred from homology"/>
<dbReference type="GO" id="GO:0003677">
    <property type="term" value="F:DNA binding"/>
    <property type="evidence" value="ECO:0007669"/>
    <property type="project" value="UniProtKB-UniRule"/>
</dbReference>
<dbReference type="RefSeq" id="WP_004225472.1">
    <property type="nucleotide sequence ID" value="NZ_AEUV02000002.1"/>
</dbReference>
<name>G5JRT9_STRCG</name>
<organism evidence="6 7">
    <name type="scientific">Streptococcus criceti HS-6</name>
    <dbReference type="NCBI Taxonomy" id="873449"/>
    <lineage>
        <taxon>Bacteria</taxon>
        <taxon>Bacillati</taxon>
        <taxon>Bacillota</taxon>
        <taxon>Bacilli</taxon>
        <taxon>Lactobacillales</taxon>
        <taxon>Streptococcaceae</taxon>
        <taxon>Streptococcus</taxon>
    </lineage>
</organism>
<keyword evidence="1 3" id="KW-0547">Nucleotide-binding</keyword>
<feature type="compositionally biased region" description="Basic and acidic residues" evidence="4">
    <location>
        <begin position="762"/>
        <end position="776"/>
    </location>
</feature>
<dbReference type="Proteomes" id="UP000004322">
    <property type="component" value="Unassembled WGS sequence"/>
</dbReference>
<dbReference type="eggNOG" id="COG0507">
    <property type="taxonomic scope" value="Bacteria"/>
</dbReference>
<dbReference type="CDD" id="cd17933">
    <property type="entry name" value="DEXSc_RecD-like"/>
    <property type="match status" value="1"/>
</dbReference>
<keyword evidence="3" id="KW-0378">Hydrolase</keyword>
<feature type="binding site" evidence="3">
    <location>
        <begin position="358"/>
        <end position="362"/>
    </location>
    <ligand>
        <name>ATP</name>
        <dbReference type="ChEBI" id="CHEBI:30616"/>
    </ligand>
</feature>
<dbReference type="InterPro" id="IPR055446">
    <property type="entry name" value="RecD2_N_OB"/>
</dbReference>
<dbReference type="STRING" id="873449.STRCR_0797"/>
<dbReference type="Gene3D" id="2.30.30.940">
    <property type="match status" value="1"/>
</dbReference>
<keyword evidence="2 3" id="KW-0067">ATP-binding</keyword>
<evidence type="ECO:0000313" key="6">
    <source>
        <dbReference type="EMBL" id="EHI73491.1"/>
    </source>
</evidence>
<evidence type="ECO:0000259" key="5">
    <source>
        <dbReference type="SMART" id="SM00382"/>
    </source>
</evidence>
<dbReference type="SMART" id="SM00382">
    <property type="entry name" value="AAA"/>
    <property type="match status" value="1"/>
</dbReference>
<reference evidence="6" key="1">
    <citation type="submission" date="2011-07" db="EMBL/GenBank/DDBJ databases">
        <authorList>
            <person name="Stanhope M.J."/>
            <person name="Durkin A.S."/>
            <person name="Hostetler J."/>
            <person name="Kim M."/>
            <person name="Radune D."/>
            <person name="Singh I."/>
            <person name="Town C.D."/>
        </authorList>
    </citation>
    <scope>NUCLEOTIDE SEQUENCE [LARGE SCALE GENOMIC DNA]</scope>
    <source>
        <strain evidence="6">HS-6</strain>
    </source>
</reference>
<feature type="domain" description="AAA+ ATPase" evidence="5">
    <location>
        <begin position="347"/>
        <end position="493"/>
    </location>
</feature>
<keyword evidence="3 6" id="KW-0347">Helicase</keyword>
<dbReference type="PANTHER" id="PTHR43788:SF6">
    <property type="entry name" value="DNA HELICASE B"/>
    <property type="match status" value="1"/>
</dbReference>
<dbReference type="PANTHER" id="PTHR43788">
    <property type="entry name" value="DNA2/NAM7 HELICASE FAMILY MEMBER"/>
    <property type="match status" value="1"/>
</dbReference>
<protein>
    <recommendedName>
        <fullName evidence="3">ATP-dependent RecD2 DNA helicase</fullName>
        <ecNumber evidence="3">5.6.2.3</ecNumber>
    </recommendedName>
    <alternativeName>
        <fullName evidence="3">DNA 5'-3' helicase subunit RecD2</fullName>
    </alternativeName>
</protein>
<evidence type="ECO:0000256" key="1">
    <source>
        <dbReference type="ARBA" id="ARBA00022741"/>
    </source>
</evidence>
<sequence>MTELYFSGTVDRIIFENASNFFKILLLEIEETNAPDFDDFEIIITGTMADIMEGEDYTFWGQLTQHPKYGEQLKASRYERAQLTSAGLIKYFSSDNFKGIGKKTAQRIVETYGDDNTIDKILAQPDKLEAIAGLSKTNRANFLARLRANYGTEQILSKLAEFGLSNRQALDIYDSYKEETLDIIQENPYQLVEDIKGIGFKIADNLAEQLGIESDSPQRFRAALVHSLTETSLERGDTYVEARDLLENAVNLLEESRQVELNPALIANELTNLIAEDKIQNIGTRIFDNTLFYAEEGIKNNLRRILDFPLKRDYQAQQIEEKLTTVQAELGVHYDDIQKQAIVKALASKIFLLTGGPGTGKTTVIKGLIKTYAELNQIDLNKGDIPIVLAAPTGRASRRMSELTGLPAATIHRHLGLSTDDNNFQALEDYLDCDLIIIDEFSMVDTWLANQLFTAISSNTQIIIVGDSDQLPSVGPGQVLADLLKISDLPQVTLTKIFRQSEDSTIVTLASQIRLGQLPADFTAKKADRSYFESQANHIPGMVQQIVSSAIRNGIKAQEIQILAPMYRGQAGITNLNTLMQELLNPLEDGNNQFLFNDLKFRKRDKVLHLINDAELNVFNGDIGYITDLIPGKYTESKQDEIWLDFDGSQVVYPRNEWHKITLAYAMSIHKSQGSEFQVVILPLTRQSGRMLQRNLIYTAITRSKRKLIMLGEISAFDYAVKNQGTQRKTYLVQRFDPADREEETFQKEIQAGTPLSQGLDNKAKKADSSSTSDMRRAEFNRTADIGLLRLSEDNLLTIDPMIGISQADIANFFKNNS</sequence>
<comment type="catalytic activity">
    <reaction evidence="3">
        <text>ATP + H2O = ADP + phosphate + H(+)</text>
        <dbReference type="Rhea" id="RHEA:13065"/>
        <dbReference type="ChEBI" id="CHEBI:15377"/>
        <dbReference type="ChEBI" id="CHEBI:15378"/>
        <dbReference type="ChEBI" id="CHEBI:30616"/>
        <dbReference type="ChEBI" id="CHEBI:43474"/>
        <dbReference type="ChEBI" id="CHEBI:456216"/>
        <dbReference type="EC" id="5.6.2.3"/>
    </reaction>
</comment>
<dbReference type="OrthoDB" id="9803432at2"/>
<dbReference type="Pfam" id="PF13245">
    <property type="entry name" value="AAA_19"/>
    <property type="match status" value="1"/>
</dbReference>
<dbReference type="AlphaFoldDB" id="G5JRT9"/>
<comment type="caution">
    <text evidence="6">The sequence shown here is derived from an EMBL/GenBank/DDBJ whole genome shotgun (WGS) entry which is preliminary data.</text>
</comment>
<dbReference type="InterPro" id="IPR006345">
    <property type="entry name" value="RecD2"/>
</dbReference>
<accession>G5JRT9</accession>
<keyword evidence="7" id="KW-1185">Reference proteome</keyword>
<dbReference type="Pfam" id="PF14490">
    <property type="entry name" value="HHH_RecD2"/>
    <property type="match status" value="1"/>
</dbReference>
<dbReference type="InterPro" id="IPR003593">
    <property type="entry name" value="AAA+_ATPase"/>
</dbReference>
<dbReference type="InterPro" id="IPR041451">
    <property type="entry name" value="RecD2_SH13"/>
</dbReference>
<gene>
    <name evidence="3" type="primary">recD2</name>
    <name evidence="6" type="ORF">STRCR_0797</name>
</gene>
<dbReference type="Pfam" id="PF13538">
    <property type="entry name" value="UvrD_C_2"/>
    <property type="match status" value="1"/>
</dbReference>
<dbReference type="Pfam" id="PF18335">
    <property type="entry name" value="SH3_13"/>
    <property type="match status" value="1"/>
</dbReference>
<dbReference type="Gene3D" id="1.10.10.2220">
    <property type="match status" value="1"/>
</dbReference>
<dbReference type="GO" id="GO:0043139">
    <property type="term" value="F:5'-3' DNA helicase activity"/>
    <property type="evidence" value="ECO:0007669"/>
    <property type="project" value="UniProtKB-UniRule"/>
</dbReference>
<dbReference type="GO" id="GO:0006310">
    <property type="term" value="P:DNA recombination"/>
    <property type="evidence" value="ECO:0007669"/>
    <property type="project" value="InterPro"/>
</dbReference>
<dbReference type="Pfam" id="PF14520">
    <property type="entry name" value="HHH_5"/>
    <property type="match status" value="1"/>
</dbReference>
<comment type="function">
    <text evidence="3">DNA-dependent ATPase and ATP-dependent 5'-3' DNA helicase. Has no activity on blunt DNA or DNA with 3'-overhangs, requires at least 10 bases of 5'-ssDNA for helicase activity.</text>
</comment>
<keyword evidence="3" id="KW-0238">DNA-binding</keyword>
<dbReference type="InterPro" id="IPR050534">
    <property type="entry name" value="Coronavir_polyprotein_1ab"/>
</dbReference>
<dbReference type="HAMAP" id="MF_01488">
    <property type="entry name" value="RecD2"/>
    <property type="match status" value="1"/>
</dbReference>
<evidence type="ECO:0000256" key="2">
    <source>
        <dbReference type="ARBA" id="ARBA00022840"/>
    </source>
</evidence>
<comment type="similarity">
    <text evidence="3">Belongs to the RecD family. RecD2 subfamily.</text>
</comment>
<dbReference type="NCBIfam" id="TIGR01448">
    <property type="entry name" value="recD_rel"/>
    <property type="match status" value="1"/>
</dbReference>
<dbReference type="InterPro" id="IPR029493">
    <property type="entry name" value="RecD2-like_HHH"/>
</dbReference>
<feature type="region of interest" description="Disordered" evidence="4">
    <location>
        <begin position="750"/>
        <end position="776"/>
    </location>
</feature>
<keyword evidence="3" id="KW-0413">Isomerase</keyword>
<dbReference type="Pfam" id="PF23139">
    <property type="entry name" value="OB_YrrC"/>
    <property type="match status" value="1"/>
</dbReference>
<dbReference type="GO" id="GO:0005524">
    <property type="term" value="F:ATP binding"/>
    <property type="evidence" value="ECO:0007669"/>
    <property type="project" value="UniProtKB-UniRule"/>
</dbReference>
<dbReference type="EMBL" id="AEUV02000002">
    <property type="protein sequence ID" value="EHI73491.1"/>
    <property type="molecule type" value="Genomic_DNA"/>
</dbReference>
<dbReference type="GO" id="GO:0009338">
    <property type="term" value="C:exodeoxyribonuclease V complex"/>
    <property type="evidence" value="ECO:0007669"/>
    <property type="project" value="TreeGrafter"/>
</dbReference>
<dbReference type="InterPro" id="IPR027785">
    <property type="entry name" value="UvrD-like_helicase_C"/>
</dbReference>
<dbReference type="Gene3D" id="3.40.50.300">
    <property type="entry name" value="P-loop containing nucleotide triphosphate hydrolases"/>
    <property type="match status" value="2"/>
</dbReference>
<dbReference type="EC" id="5.6.2.3" evidence="3"/>
<dbReference type="GO" id="GO:0017116">
    <property type="term" value="F:single-stranded DNA helicase activity"/>
    <property type="evidence" value="ECO:0007669"/>
    <property type="project" value="TreeGrafter"/>
</dbReference>
<dbReference type="GO" id="GO:0016887">
    <property type="term" value="F:ATP hydrolysis activity"/>
    <property type="evidence" value="ECO:0007669"/>
    <property type="project" value="RHEA"/>
</dbReference>
<dbReference type="CDD" id="cd18809">
    <property type="entry name" value="SF1_C_RecD"/>
    <property type="match status" value="1"/>
</dbReference>
<evidence type="ECO:0000313" key="7">
    <source>
        <dbReference type="Proteomes" id="UP000004322"/>
    </source>
</evidence>